<dbReference type="EMBL" id="VLTJ01000039">
    <property type="protein sequence ID" value="TSH90782.1"/>
    <property type="molecule type" value="Genomic_DNA"/>
</dbReference>
<keyword evidence="12" id="KW-1185">Reference proteome</keyword>
<dbReference type="AlphaFoldDB" id="A0A556AD14"/>
<evidence type="ECO:0000256" key="3">
    <source>
        <dbReference type="ARBA" id="ARBA00011245"/>
    </source>
</evidence>
<dbReference type="PANTHER" id="PTHR35869">
    <property type="entry name" value="OUTER-MEMBRANE LIPOPROTEIN CARRIER PROTEIN"/>
    <property type="match status" value="1"/>
</dbReference>
<name>A0A556AD14_9BURK</name>
<dbReference type="Proteomes" id="UP000318405">
    <property type="component" value="Unassembled WGS sequence"/>
</dbReference>
<dbReference type="SUPFAM" id="SSF89392">
    <property type="entry name" value="Prokaryotic lipoproteins and lipoprotein localization factors"/>
    <property type="match status" value="1"/>
</dbReference>
<dbReference type="NCBIfam" id="TIGR00547">
    <property type="entry name" value="lolA"/>
    <property type="match status" value="1"/>
</dbReference>
<comment type="subcellular location">
    <subcellularLocation>
        <location evidence="1 10">Periplasm</location>
    </subcellularLocation>
</comment>
<proteinExistence type="inferred from homology"/>
<feature type="chain" id="PRO_5022274200" description="Outer-membrane lipoprotein carrier protein" evidence="10">
    <location>
        <begin position="21"/>
        <end position="209"/>
    </location>
</feature>
<evidence type="ECO:0000313" key="11">
    <source>
        <dbReference type="EMBL" id="TSH90782.1"/>
    </source>
</evidence>
<dbReference type="CDD" id="cd16325">
    <property type="entry name" value="LolA"/>
    <property type="match status" value="1"/>
</dbReference>
<comment type="function">
    <text evidence="10">Participates in the translocation of lipoproteins from the inner membrane to the outer membrane. Only forms a complex with a lipoprotein if the residue after the N-terminal Cys is not an aspartate (The Asp acts as a targeting signal to indicate that the lipoprotein should stay in the inner membrane).</text>
</comment>
<evidence type="ECO:0000313" key="12">
    <source>
        <dbReference type="Proteomes" id="UP000318405"/>
    </source>
</evidence>
<evidence type="ECO:0000256" key="5">
    <source>
        <dbReference type="ARBA" id="ARBA00022448"/>
    </source>
</evidence>
<dbReference type="Gene3D" id="2.50.20.10">
    <property type="entry name" value="Lipoprotein localisation LolA/LolB/LppX"/>
    <property type="match status" value="1"/>
</dbReference>
<sequence length="209" mass="21854" precursor="true">MAILALAAAPALAGWSAARAAAPADAAGQLRAFVKDVRSASGSFTQVTTGAQGAGGGQQQAGSFAFQRPGKFRWAVEQPYEQLVVSDGQQLYQYDPDLAQVSVRAAEAAIGNAPAQVLFGSGSIDASFKLEPLSARDDLAWLRAVPLTSEAGFSHMDIGFADGLPMRIELLDAFGQTTRIEFTTILPNPDLPAGAFEFAPPPGTDVVRM</sequence>
<keyword evidence="9 10" id="KW-0143">Chaperone</keyword>
<dbReference type="HAMAP" id="MF_00240">
    <property type="entry name" value="LolA"/>
    <property type="match status" value="1"/>
</dbReference>
<keyword evidence="8 10" id="KW-0653">Protein transport</keyword>
<comment type="caution">
    <text evidence="11">The sequence shown here is derived from an EMBL/GenBank/DDBJ whole genome shotgun (WGS) entry which is preliminary data.</text>
</comment>
<dbReference type="GO" id="GO:0042953">
    <property type="term" value="P:lipoprotein transport"/>
    <property type="evidence" value="ECO:0007669"/>
    <property type="project" value="InterPro"/>
</dbReference>
<dbReference type="GO" id="GO:0042597">
    <property type="term" value="C:periplasmic space"/>
    <property type="evidence" value="ECO:0007669"/>
    <property type="project" value="UniProtKB-SubCell"/>
</dbReference>
<evidence type="ECO:0000256" key="6">
    <source>
        <dbReference type="ARBA" id="ARBA00022729"/>
    </source>
</evidence>
<reference evidence="11 12" key="1">
    <citation type="submission" date="2019-07" db="EMBL/GenBank/DDBJ databases">
        <title>Qingshengfaniella alkalisoli gen. nov., sp. nov., isolated from saline soil.</title>
        <authorList>
            <person name="Xu L."/>
            <person name="Huang X.-X."/>
            <person name="Sun J.-Q."/>
        </authorList>
    </citation>
    <scope>NUCLEOTIDE SEQUENCE [LARGE SCALE GENOMIC DNA]</scope>
    <source>
        <strain evidence="11 12">DSM 27279</strain>
    </source>
</reference>
<evidence type="ECO:0000256" key="2">
    <source>
        <dbReference type="ARBA" id="ARBA00007615"/>
    </source>
</evidence>
<evidence type="ECO:0000256" key="1">
    <source>
        <dbReference type="ARBA" id="ARBA00004418"/>
    </source>
</evidence>
<comment type="similarity">
    <text evidence="2 10">Belongs to the LolA family.</text>
</comment>
<dbReference type="InterPro" id="IPR018323">
    <property type="entry name" value="OM_lipoprot_carrier_LolA_Pbac"/>
</dbReference>
<feature type="signal peptide" evidence="10">
    <location>
        <begin position="1"/>
        <end position="20"/>
    </location>
</feature>
<protein>
    <recommendedName>
        <fullName evidence="4 10">Outer-membrane lipoprotein carrier protein</fullName>
    </recommendedName>
</protein>
<keyword evidence="5 10" id="KW-0813">Transport</keyword>
<accession>A0A556AD14</accession>
<dbReference type="InterPro" id="IPR004564">
    <property type="entry name" value="OM_lipoprot_carrier_LolA-like"/>
</dbReference>
<dbReference type="OrthoDB" id="9787361at2"/>
<evidence type="ECO:0000256" key="4">
    <source>
        <dbReference type="ARBA" id="ARBA00014035"/>
    </source>
</evidence>
<dbReference type="InterPro" id="IPR029046">
    <property type="entry name" value="LolA/LolB/LppX"/>
</dbReference>
<evidence type="ECO:0000256" key="8">
    <source>
        <dbReference type="ARBA" id="ARBA00022927"/>
    </source>
</evidence>
<dbReference type="Pfam" id="PF03548">
    <property type="entry name" value="LolA"/>
    <property type="match status" value="1"/>
</dbReference>
<keyword evidence="6 10" id="KW-0732">Signal</keyword>
<evidence type="ECO:0000256" key="10">
    <source>
        <dbReference type="HAMAP-Rule" id="MF_00240"/>
    </source>
</evidence>
<keyword evidence="7 10" id="KW-0574">Periplasm</keyword>
<gene>
    <name evidence="10 11" type="primary">lolA</name>
    <name evidence="11" type="ORF">FOZ76_21775</name>
</gene>
<keyword evidence="11" id="KW-0449">Lipoprotein</keyword>
<comment type="subunit">
    <text evidence="3 10">Monomer.</text>
</comment>
<evidence type="ECO:0000256" key="7">
    <source>
        <dbReference type="ARBA" id="ARBA00022764"/>
    </source>
</evidence>
<dbReference type="GO" id="GO:0044874">
    <property type="term" value="P:lipoprotein localization to outer membrane"/>
    <property type="evidence" value="ECO:0007669"/>
    <property type="project" value="UniProtKB-UniRule"/>
</dbReference>
<organism evidence="11 12">
    <name type="scientific">Verticiella sediminum</name>
    <dbReference type="NCBI Taxonomy" id="1247510"/>
    <lineage>
        <taxon>Bacteria</taxon>
        <taxon>Pseudomonadati</taxon>
        <taxon>Pseudomonadota</taxon>
        <taxon>Betaproteobacteria</taxon>
        <taxon>Burkholderiales</taxon>
        <taxon>Alcaligenaceae</taxon>
        <taxon>Verticiella</taxon>
    </lineage>
</organism>
<dbReference type="PANTHER" id="PTHR35869:SF1">
    <property type="entry name" value="OUTER-MEMBRANE LIPOPROTEIN CARRIER PROTEIN"/>
    <property type="match status" value="1"/>
</dbReference>
<evidence type="ECO:0000256" key="9">
    <source>
        <dbReference type="ARBA" id="ARBA00023186"/>
    </source>
</evidence>